<evidence type="ECO:0000313" key="3">
    <source>
        <dbReference type="Proteomes" id="UP001500902"/>
    </source>
</evidence>
<dbReference type="InterPro" id="IPR036894">
    <property type="entry name" value="YbaB-like_sf"/>
</dbReference>
<keyword evidence="1" id="KW-0175">Coiled coil</keyword>
<evidence type="ECO:0008006" key="4">
    <source>
        <dbReference type="Google" id="ProtNLM"/>
    </source>
</evidence>
<dbReference type="SUPFAM" id="SSF82607">
    <property type="entry name" value="YbaB-like"/>
    <property type="match status" value="1"/>
</dbReference>
<keyword evidence="3" id="KW-1185">Reference proteome</keyword>
<reference evidence="3" key="1">
    <citation type="journal article" date="2019" name="Int. J. Syst. Evol. Microbiol.">
        <title>The Global Catalogue of Microorganisms (GCM) 10K type strain sequencing project: providing services to taxonomists for standard genome sequencing and annotation.</title>
        <authorList>
            <consortium name="The Broad Institute Genomics Platform"/>
            <consortium name="The Broad Institute Genome Sequencing Center for Infectious Disease"/>
            <person name="Wu L."/>
            <person name="Ma J."/>
        </authorList>
    </citation>
    <scope>NUCLEOTIDE SEQUENCE [LARGE SCALE GENOMIC DNA]</scope>
    <source>
        <strain evidence="3">JCM 16904</strain>
    </source>
</reference>
<evidence type="ECO:0000256" key="1">
    <source>
        <dbReference type="SAM" id="Coils"/>
    </source>
</evidence>
<name>A0ABP7B4W6_9ACTN</name>
<dbReference type="RefSeq" id="WP_344873428.1">
    <property type="nucleotide sequence ID" value="NZ_BAAAZP010000014.1"/>
</dbReference>
<organism evidence="2 3">
    <name type="scientific">Nonomuraea antimicrobica</name>
    <dbReference type="NCBI Taxonomy" id="561173"/>
    <lineage>
        <taxon>Bacteria</taxon>
        <taxon>Bacillati</taxon>
        <taxon>Actinomycetota</taxon>
        <taxon>Actinomycetes</taxon>
        <taxon>Streptosporangiales</taxon>
        <taxon>Streptosporangiaceae</taxon>
        <taxon>Nonomuraea</taxon>
    </lineage>
</organism>
<dbReference type="Proteomes" id="UP001500902">
    <property type="component" value="Unassembled WGS sequence"/>
</dbReference>
<accession>A0ABP7B4W6</accession>
<protein>
    <recommendedName>
        <fullName evidence="4">YbaB/EbfC DNA-binding family protein</fullName>
    </recommendedName>
</protein>
<sequence>MPEFDPAAVTPEDLEKMLRRAEETMAKLEAAADGFHEVTGEGTAADGKIQATVESDGMVKEIRLDPRTLRTMGVEELAEAIVAALREAQLSARGQLEARLAAVQGEELGSFDMGAAGRGLEDIQSSFLSSLRTDSR</sequence>
<dbReference type="EMBL" id="BAAAZP010000014">
    <property type="protein sequence ID" value="GAA3649337.1"/>
    <property type="molecule type" value="Genomic_DNA"/>
</dbReference>
<proteinExistence type="predicted"/>
<dbReference type="Gene3D" id="3.30.1310.10">
    <property type="entry name" value="Nucleoid-associated protein YbaB-like domain"/>
    <property type="match status" value="1"/>
</dbReference>
<comment type="caution">
    <text evidence="2">The sequence shown here is derived from an EMBL/GenBank/DDBJ whole genome shotgun (WGS) entry which is preliminary data.</text>
</comment>
<gene>
    <name evidence="2" type="ORF">GCM10022224_010080</name>
</gene>
<evidence type="ECO:0000313" key="2">
    <source>
        <dbReference type="EMBL" id="GAA3649337.1"/>
    </source>
</evidence>
<dbReference type="InterPro" id="IPR004401">
    <property type="entry name" value="YbaB/EbfC"/>
</dbReference>
<feature type="coiled-coil region" evidence="1">
    <location>
        <begin position="11"/>
        <end position="38"/>
    </location>
</feature>
<dbReference type="Pfam" id="PF02575">
    <property type="entry name" value="YbaB_DNA_bd"/>
    <property type="match status" value="1"/>
</dbReference>